<feature type="domain" description="Stress-response A/B barrel" evidence="1">
    <location>
        <begin position="27"/>
        <end position="105"/>
    </location>
</feature>
<name>A0A382MPH7_9ZZZZ</name>
<dbReference type="Gene3D" id="3.30.70.100">
    <property type="match status" value="1"/>
</dbReference>
<feature type="non-terminal residue" evidence="2">
    <location>
        <position position="105"/>
    </location>
</feature>
<dbReference type="SMART" id="SM00886">
    <property type="entry name" value="Dabb"/>
    <property type="match status" value="1"/>
</dbReference>
<dbReference type="InterPro" id="IPR011008">
    <property type="entry name" value="Dimeric_a/b-barrel"/>
</dbReference>
<dbReference type="Pfam" id="PF07876">
    <property type="entry name" value="Dabb"/>
    <property type="match status" value="1"/>
</dbReference>
<sequence>MKYLIGSILLCSFGCITVQQVENERAIQHVVLCWLKEPGNTEHRNQIIEVSKTFRKIPGVLEVRVGKVIESDRSIVDDSFDVGILVTVSNVERLQEYLDHPIHQK</sequence>
<dbReference type="SUPFAM" id="SSF54909">
    <property type="entry name" value="Dimeric alpha+beta barrel"/>
    <property type="match status" value="1"/>
</dbReference>
<evidence type="ECO:0000313" key="2">
    <source>
        <dbReference type="EMBL" id="SVC50035.1"/>
    </source>
</evidence>
<proteinExistence type="predicted"/>
<organism evidence="2">
    <name type="scientific">marine metagenome</name>
    <dbReference type="NCBI Taxonomy" id="408172"/>
    <lineage>
        <taxon>unclassified sequences</taxon>
        <taxon>metagenomes</taxon>
        <taxon>ecological metagenomes</taxon>
    </lineage>
</organism>
<dbReference type="PROSITE" id="PS51502">
    <property type="entry name" value="S_R_A_B_BARREL"/>
    <property type="match status" value="1"/>
</dbReference>
<dbReference type="InterPro" id="IPR013097">
    <property type="entry name" value="Dabb"/>
</dbReference>
<dbReference type="AlphaFoldDB" id="A0A382MPH7"/>
<evidence type="ECO:0000259" key="1">
    <source>
        <dbReference type="PROSITE" id="PS51502"/>
    </source>
</evidence>
<dbReference type="EMBL" id="UINC01094634">
    <property type="protein sequence ID" value="SVC50035.1"/>
    <property type="molecule type" value="Genomic_DNA"/>
</dbReference>
<gene>
    <name evidence="2" type="ORF">METZ01_LOCUS302889</name>
</gene>
<reference evidence="2" key="1">
    <citation type="submission" date="2018-05" db="EMBL/GenBank/DDBJ databases">
        <authorList>
            <person name="Lanie J.A."/>
            <person name="Ng W.-L."/>
            <person name="Kazmierczak K.M."/>
            <person name="Andrzejewski T.M."/>
            <person name="Davidsen T.M."/>
            <person name="Wayne K.J."/>
            <person name="Tettelin H."/>
            <person name="Glass J.I."/>
            <person name="Rusch D."/>
            <person name="Podicherti R."/>
            <person name="Tsui H.-C.T."/>
            <person name="Winkler M.E."/>
        </authorList>
    </citation>
    <scope>NUCLEOTIDE SEQUENCE</scope>
</reference>
<accession>A0A382MPH7</accession>
<protein>
    <recommendedName>
        <fullName evidence="1">Stress-response A/B barrel domain-containing protein</fullName>
    </recommendedName>
</protein>